<dbReference type="EnsemblBacteria" id="ABF41625">
    <property type="protein sequence ID" value="ABF41625"/>
    <property type="gene ID" value="Acid345_2624"/>
</dbReference>
<keyword evidence="2" id="KW-1003">Cell membrane</keyword>
<reference evidence="9 10" key="1">
    <citation type="journal article" date="2009" name="Appl. Environ. Microbiol.">
        <title>Three genomes from the phylum Acidobacteria provide insight into the lifestyles of these microorganisms in soils.</title>
        <authorList>
            <person name="Ward N.L."/>
            <person name="Challacombe J.F."/>
            <person name="Janssen P.H."/>
            <person name="Henrissat B."/>
            <person name="Coutinho P.M."/>
            <person name="Wu M."/>
            <person name="Xie G."/>
            <person name="Haft D.H."/>
            <person name="Sait M."/>
            <person name="Badger J."/>
            <person name="Barabote R.D."/>
            <person name="Bradley B."/>
            <person name="Brettin T.S."/>
            <person name="Brinkac L.M."/>
            <person name="Bruce D."/>
            <person name="Creasy T."/>
            <person name="Daugherty S.C."/>
            <person name="Davidsen T.M."/>
            <person name="DeBoy R.T."/>
            <person name="Detter J.C."/>
            <person name="Dodson R.J."/>
            <person name="Durkin A.S."/>
            <person name="Ganapathy A."/>
            <person name="Gwinn-Giglio M."/>
            <person name="Han C.S."/>
            <person name="Khouri H."/>
            <person name="Kiss H."/>
            <person name="Kothari S.P."/>
            <person name="Madupu R."/>
            <person name="Nelson K.E."/>
            <person name="Nelson W.C."/>
            <person name="Paulsen I."/>
            <person name="Penn K."/>
            <person name="Ren Q."/>
            <person name="Rosovitz M.J."/>
            <person name="Selengut J.D."/>
            <person name="Shrivastava S."/>
            <person name="Sullivan S.A."/>
            <person name="Tapia R."/>
            <person name="Thompson L.S."/>
            <person name="Watkins K.L."/>
            <person name="Yang Q."/>
            <person name="Yu C."/>
            <person name="Zafar N."/>
            <person name="Zhou L."/>
            <person name="Kuske C.R."/>
        </authorList>
    </citation>
    <scope>NUCLEOTIDE SEQUENCE [LARGE SCALE GENOMIC DNA]</scope>
    <source>
        <strain evidence="9 10">Ellin345</strain>
    </source>
</reference>
<evidence type="ECO:0000256" key="4">
    <source>
        <dbReference type="ARBA" id="ARBA00022679"/>
    </source>
</evidence>
<dbReference type="STRING" id="204669.Acid345_2624"/>
<proteinExistence type="predicted"/>
<evidence type="ECO:0000256" key="2">
    <source>
        <dbReference type="ARBA" id="ARBA00022475"/>
    </source>
</evidence>
<dbReference type="EMBL" id="CP000360">
    <property type="protein sequence ID" value="ABF41625.1"/>
    <property type="molecule type" value="Genomic_DNA"/>
</dbReference>
<dbReference type="GO" id="GO:0009103">
    <property type="term" value="P:lipopolysaccharide biosynthetic process"/>
    <property type="evidence" value="ECO:0007669"/>
    <property type="project" value="UniProtKB-ARBA"/>
</dbReference>
<dbReference type="AlphaFoldDB" id="Q1INC5"/>
<feature type="transmembrane region" description="Helical" evidence="8">
    <location>
        <begin position="88"/>
        <end position="111"/>
    </location>
</feature>
<protein>
    <recommendedName>
        <fullName evidence="11">Glycosyltransferase RgtA/B/C/D-like domain-containing protein</fullName>
    </recommendedName>
</protein>
<evidence type="ECO:0000313" key="10">
    <source>
        <dbReference type="Proteomes" id="UP000002432"/>
    </source>
</evidence>
<keyword evidence="6 8" id="KW-1133">Transmembrane helix</keyword>
<gene>
    <name evidence="9" type="ordered locus">Acid345_2624</name>
</gene>
<feature type="transmembrane region" description="Helical" evidence="8">
    <location>
        <begin position="230"/>
        <end position="248"/>
    </location>
</feature>
<sequence>MKKTKPAPPPLPIDYSGFVALWGALFSFAAFLYFYRHGETLLYGDAVAHINIARRIFDCREPGLRQLGTVWLPFPHLVMAPFLLNDNFWVSGIGGSLPSMVAFVLGAVGLYRLVAARTAHWVGGVAAGIYLLNPNLLYMQSTAMGESIYLALMIWAVFYLDAFARGLRDPEQPLRPAKALTRCAMVLAAAILTRYDGWFFTFIIALAALFILVRNWSLQSDKQKRLLTRSAIHFTLLCTLTPALWMSYNYWLSRHPLDFATGPYSAKAIAARTTPQGAPPYPGKDHMATAATYFLKAAKANMAEGRWQFWLMVAAVLGSAIAAVVVRGGWLWLLLWTPLPFYALSIAYGSVPIFVPEWWPFSYYNVRYGMELIPVFCVSVAFLASLGKRAMLPGRWQIALPVVVLAIVVGGYYASWRATPICLREAQANGRNRMSEDAAVARYIQMMPPDTTILMQTGSYVGALQMAGRHLDSVVWEGLYYQWELALNQPAEKADYIIAFGNDEVAQAVKAHPQGLESIVVLRVGDQAPATIYRSTARNARPL</sequence>
<evidence type="ECO:0000256" key="3">
    <source>
        <dbReference type="ARBA" id="ARBA00022676"/>
    </source>
</evidence>
<dbReference type="OrthoDB" id="9810303at2"/>
<dbReference type="eggNOG" id="COG1807">
    <property type="taxonomic scope" value="Bacteria"/>
</dbReference>
<dbReference type="PANTHER" id="PTHR33908">
    <property type="entry name" value="MANNOSYLTRANSFERASE YKCB-RELATED"/>
    <property type="match status" value="1"/>
</dbReference>
<evidence type="ECO:0000313" key="9">
    <source>
        <dbReference type="EMBL" id="ABF41625.1"/>
    </source>
</evidence>
<dbReference type="RefSeq" id="WP_011523426.1">
    <property type="nucleotide sequence ID" value="NC_008009.1"/>
</dbReference>
<evidence type="ECO:0000256" key="1">
    <source>
        <dbReference type="ARBA" id="ARBA00004651"/>
    </source>
</evidence>
<keyword evidence="10" id="KW-1185">Reference proteome</keyword>
<feature type="transmembrane region" description="Helical" evidence="8">
    <location>
        <begin position="198"/>
        <end position="218"/>
    </location>
</feature>
<keyword evidence="4" id="KW-0808">Transferase</keyword>
<name>Q1INC5_KORVE</name>
<evidence type="ECO:0000256" key="5">
    <source>
        <dbReference type="ARBA" id="ARBA00022692"/>
    </source>
</evidence>
<keyword evidence="5 8" id="KW-0812">Transmembrane</keyword>
<keyword evidence="3" id="KW-0328">Glycosyltransferase</keyword>
<feature type="transmembrane region" description="Helical" evidence="8">
    <location>
        <begin position="333"/>
        <end position="355"/>
    </location>
</feature>
<keyword evidence="7 8" id="KW-0472">Membrane</keyword>
<evidence type="ECO:0008006" key="11">
    <source>
        <dbReference type="Google" id="ProtNLM"/>
    </source>
</evidence>
<dbReference type="Proteomes" id="UP000002432">
    <property type="component" value="Chromosome"/>
</dbReference>
<dbReference type="GO" id="GO:0016763">
    <property type="term" value="F:pentosyltransferase activity"/>
    <property type="evidence" value="ECO:0007669"/>
    <property type="project" value="TreeGrafter"/>
</dbReference>
<evidence type="ECO:0000256" key="8">
    <source>
        <dbReference type="SAM" id="Phobius"/>
    </source>
</evidence>
<feature type="transmembrane region" description="Helical" evidence="8">
    <location>
        <begin position="367"/>
        <end position="386"/>
    </location>
</feature>
<feature type="transmembrane region" description="Helical" evidence="8">
    <location>
        <begin position="148"/>
        <end position="164"/>
    </location>
</feature>
<comment type="subcellular location">
    <subcellularLocation>
        <location evidence="1">Cell membrane</location>
        <topology evidence="1">Multi-pass membrane protein</topology>
    </subcellularLocation>
</comment>
<feature type="transmembrane region" description="Helical" evidence="8">
    <location>
        <begin position="398"/>
        <end position="416"/>
    </location>
</feature>
<organism evidence="9 10">
    <name type="scientific">Koribacter versatilis (strain Ellin345)</name>
    <dbReference type="NCBI Taxonomy" id="204669"/>
    <lineage>
        <taxon>Bacteria</taxon>
        <taxon>Pseudomonadati</taxon>
        <taxon>Acidobacteriota</taxon>
        <taxon>Terriglobia</taxon>
        <taxon>Terriglobales</taxon>
        <taxon>Candidatus Korobacteraceae</taxon>
        <taxon>Candidatus Korobacter</taxon>
    </lineage>
</organism>
<evidence type="ECO:0000256" key="6">
    <source>
        <dbReference type="ARBA" id="ARBA00022989"/>
    </source>
</evidence>
<feature type="transmembrane region" description="Helical" evidence="8">
    <location>
        <begin position="307"/>
        <end position="326"/>
    </location>
</feature>
<dbReference type="GO" id="GO:0005886">
    <property type="term" value="C:plasma membrane"/>
    <property type="evidence" value="ECO:0007669"/>
    <property type="project" value="UniProtKB-SubCell"/>
</dbReference>
<dbReference type="PANTHER" id="PTHR33908:SF11">
    <property type="entry name" value="MEMBRANE PROTEIN"/>
    <property type="match status" value="1"/>
</dbReference>
<dbReference type="InterPro" id="IPR050297">
    <property type="entry name" value="LipidA_mod_glycosyltrf_83"/>
</dbReference>
<accession>Q1INC5</accession>
<feature type="transmembrane region" description="Helical" evidence="8">
    <location>
        <begin position="12"/>
        <end position="35"/>
    </location>
</feature>
<dbReference type="HOGENOM" id="CLU_490742_0_0_0"/>
<dbReference type="KEGG" id="aba:Acid345_2624"/>
<evidence type="ECO:0000256" key="7">
    <source>
        <dbReference type="ARBA" id="ARBA00023136"/>
    </source>
</evidence>